<keyword evidence="2" id="KW-1185">Reference proteome</keyword>
<accession>A0A9J8D9L3</accession>
<reference evidence="1" key="2">
    <citation type="submission" date="2025-09" db="UniProtKB">
        <authorList>
            <consortium name="Ensembl"/>
        </authorList>
    </citation>
    <scope>IDENTIFICATION</scope>
</reference>
<organism evidence="1 2">
    <name type="scientific">Cyprinus carpio carpio</name>
    <dbReference type="NCBI Taxonomy" id="630221"/>
    <lineage>
        <taxon>Eukaryota</taxon>
        <taxon>Metazoa</taxon>
        <taxon>Chordata</taxon>
        <taxon>Craniata</taxon>
        <taxon>Vertebrata</taxon>
        <taxon>Euteleostomi</taxon>
        <taxon>Actinopterygii</taxon>
        <taxon>Neopterygii</taxon>
        <taxon>Teleostei</taxon>
        <taxon>Ostariophysi</taxon>
        <taxon>Cypriniformes</taxon>
        <taxon>Cyprinidae</taxon>
        <taxon>Cyprininae</taxon>
        <taxon>Cyprinus</taxon>
    </lineage>
</organism>
<reference evidence="1" key="1">
    <citation type="submission" date="2025-08" db="UniProtKB">
        <authorList>
            <consortium name="Ensembl"/>
        </authorList>
    </citation>
    <scope>IDENTIFICATION</scope>
</reference>
<evidence type="ECO:0000313" key="2">
    <source>
        <dbReference type="Proteomes" id="UP001108240"/>
    </source>
</evidence>
<dbReference type="Ensembl" id="ENSCCRT00000189323.1">
    <property type="protein sequence ID" value="ENSCCRP00000174916.1"/>
    <property type="gene ID" value="ENSCCRG00000078706.1"/>
</dbReference>
<protein>
    <submittedName>
        <fullName evidence="1">Uncharacterized protein</fullName>
    </submittedName>
</protein>
<sequence length="93" mass="10609">MIFHLIVHLVRNYSLEKVFGKSLTSKMFTRYEIQISNPQPHHIFLGLIMSYSSHREANSKIKKNLNNSLAALSSVVWAYLNKGGCDGLQEKLC</sequence>
<evidence type="ECO:0000313" key="1">
    <source>
        <dbReference type="Ensembl" id="ENSCCRP00000174916.1"/>
    </source>
</evidence>
<dbReference type="Proteomes" id="UP001108240">
    <property type="component" value="Unplaced"/>
</dbReference>
<dbReference type="AlphaFoldDB" id="A0A9J8D9L3"/>
<proteinExistence type="predicted"/>
<name>A0A9J8D9L3_CYPCA</name>